<dbReference type="OrthoDB" id="2353623at2"/>
<dbReference type="EMBL" id="FNQE01000046">
    <property type="protein sequence ID" value="SDZ37644.1"/>
    <property type="molecule type" value="Genomic_DNA"/>
</dbReference>
<keyword evidence="3" id="KW-1185">Reference proteome</keyword>
<evidence type="ECO:0000259" key="1">
    <source>
        <dbReference type="Pfam" id="PF01248"/>
    </source>
</evidence>
<keyword evidence="2" id="KW-0687">Ribonucleoprotein</keyword>
<evidence type="ECO:0000313" key="2">
    <source>
        <dbReference type="EMBL" id="SDZ37644.1"/>
    </source>
</evidence>
<sequence length="80" mass="8834">MLTNLKEKKKVVGVKQAKRAITNDEVNMVFIAKDAEPKVVKDIIQLCNEKTIEIIYVESMKELGKACSIDVNAAVAATLK</sequence>
<dbReference type="AlphaFoldDB" id="A0A1H3SI83"/>
<name>A0A1H3SI83_9FIRM</name>
<dbReference type="RefSeq" id="WP_091732901.1">
    <property type="nucleotide sequence ID" value="NZ_FNQE01000046.1"/>
</dbReference>
<feature type="domain" description="Ribosomal protein eL8/eL30/eS12/Gadd45" evidence="1">
    <location>
        <begin position="5"/>
        <end position="78"/>
    </location>
</feature>
<dbReference type="GO" id="GO:0005840">
    <property type="term" value="C:ribosome"/>
    <property type="evidence" value="ECO:0007669"/>
    <property type="project" value="UniProtKB-KW"/>
</dbReference>
<proteinExistence type="predicted"/>
<gene>
    <name evidence="2" type="ORF">SAMN05660462_02923</name>
</gene>
<dbReference type="Proteomes" id="UP000198625">
    <property type="component" value="Unassembled WGS sequence"/>
</dbReference>
<dbReference type="SUPFAM" id="SSF55315">
    <property type="entry name" value="L30e-like"/>
    <property type="match status" value="1"/>
</dbReference>
<dbReference type="InterPro" id="IPR004038">
    <property type="entry name" value="Ribosomal_eL8/eL30/eS12/Gad45"/>
</dbReference>
<keyword evidence="2" id="KW-0689">Ribosomal protein</keyword>
<dbReference type="Gene3D" id="3.30.1330.30">
    <property type="match status" value="1"/>
</dbReference>
<dbReference type="InterPro" id="IPR029064">
    <property type="entry name" value="Ribosomal_eL30-like_sf"/>
</dbReference>
<dbReference type="STRING" id="415015.SAMN05660462_02923"/>
<dbReference type="Pfam" id="PF01248">
    <property type="entry name" value="Ribosomal_L7Ae"/>
    <property type="match status" value="1"/>
</dbReference>
<protein>
    <submittedName>
        <fullName evidence="2">LSU ribosomal protein L7AE</fullName>
    </submittedName>
</protein>
<accession>A0A1H3SI83</accession>
<reference evidence="2 3" key="1">
    <citation type="submission" date="2016-10" db="EMBL/GenBank/DDBJ databases">
        <authorList>
            <person name="de Groot N.N."/>
        </authorList>
    </citation>
    <scope>NUCLEOTIDE SEQUENCE [LARGE SCALE GENOMIC DNA]</scope>
    <source>
        <strain evidence="2 3">DSM 21650</strain>
    </source>
</reference>
<evidence type="ECO:0000313" key="3">
    <source>
        <dbReference type="Proteomes" id="UP000198625"/>
    </source>
</evidence>
<organism evidence="2 3">
    <name type="scientific">Proteiniborus ethanoligenes</name>
    <dbReference type="NCBI Taxonomy" id="415015"/>
    <lineage>
        <taxon>Bacteria</taxon>
        <taxon>Bacillati</taxon>
        <taxon>Bacillota</taxon>
        <taxon>Clostridia</taxon>
        <taxon>Eubacteriales</taxon>
        <taxon>Proteiniborus</taxon>
    </lineage>
</organism>